<dbReference type="SMART" id="SM00235">
    <property type="entry name" value="ZnMc"/>
    <property type="match status" value="1"/>
</dbReference>
<dbReference type="Gene3D" id="1.10.3130.20">
    <property type="entry name" value="Phycobilisome linker domain"/>
    <property type="match status" value="1"/>
</dbReference>
<dbReference type="EMBL" id="JAJHPV010000012">
    <property type="protein sequence ID" value="MCC6070886.1"/>
    <property type="molecule type" value="Genomic_DNA"/>
</dbReference>
<dbReference type="InterPro" id="IPR034033">
    <property type="entry name" value="Serralysin-like"/>
</dbReference>
<evidence type="ECO:0000313" key="10">
    <source>
        <dbReference type="Proteomes" id="UP001198701"/>
    </source>
</evidence>
<keyword evidence="4" id="KW-0479">Metal-binding</keyword>
<evidence type="ECO:0000256" key="4">
    <source>
        <dbReference type="ARBA" id="ARBA00022723"/>
    </source>
</evidence>
<dbReference type="RefSeq" id="WP_229431809.1">
    <property type="nucleotide sequence ID" value="NZ_JAJHPV010000012.1"/>
</dbReference>
<name>A0ABS8ISM3_9BURK</name>
<dbReference type="SUPFAM" id="SSF51120">
    <property type="entry name" value="beta-Roll"/>
    <property type="match status" value="1"/>
</dbReference>
<dbReference type="Pfam" id="PF00413">
    <property type="entry name" value="Peptidase_M10"/>
    <property type="match status" value="1"/>
</dbReference>
<evidence type="ECO:0000256" key="3">
    <source>
        <dbReference type="ARBA" id="ARBA00022670"/>
    </source>
</evidence>
<comment type="caution">
    <text evidence="9">The sequence shown here is derived from an EMBL/GenBank/DDBJ whole genome shotgun (WGS) entry which is preliminary data.</text>
</comment>
<keyword evidence="5" id="KW-0677">Repeat</keyword>
<keyword evidence="10" id="KW-1185">Reference proteome</keyword>
<proteinExistence type="predicted"/>
<dbReference type="PROSITE" id="PS00330">
    <property type="entry name" value="HEMOLYSIN_CALCIUM"/>
    <property type="match status" value="1"/>
</dbReference>
<evidence type="ECO:0000256" key="5">
    <source>
        <dbReference type="ARBA" id="ARBA00022737"/>
    </source>
</evidence>
<evidence type="ECO:0000256" key="6">
    <source>
        <dbReference type="ARBA" id="ARBA00022801"/>
    </source>
</evidence>
<comment type="subcellular location">
    <subcellularLocation>
        <location evidence="1">Secreted</location>
    </subcellularLocation>
</comment>
<gene>
    <name evidence="9" type="ORF">LMJ30_07955</name>
</gene>
<keyword evidence="6" id="KW-0378">Hydrolase</keyword>
<evidence type="ECO:0000256" key="1">
    <source>
        <dbReference type="ARBA" id="ARBA00004613"/>
    </source>
</evidence>
<feature type="domain" description="Peptidase metallopeptidase" evidence="8">
    <location>
        <begin position="26"/>
        <end position="205"/>
    </location>
</feature>
<dbReference type="Pfam" id="PF13946">
    <property type="entry name" value="DUF4214"/>
    <property type="match status" value="1"/>
</dbReference>
<keyword evidence="2" id="KW-0964">Secreted</keyword>
<dbReference type="Gene3D" id="3.40.390.10">
    <property type="entry name" value="Collagenase (Catalytic Domain)"/>
    <property type="match status" value="1"/>
</dbReference>
<dbReference type="InterPro" id="IPR001818">
    <property type="entry name" value="Pept_M10_metallopeptidase"/>
</dbReference>
<keyword evidence="7" id="KW-0862">Zinc</keyword>
<dbReference type="Gene3D" id="2.150.10.10">
    <property type="entry name" value="Serralysin-like metalloprotease, C-terminal"/>
    <property type="match status" value="1"/>
</dbReference>
<protein>
    <submittedName>
        <fullName evidence="9">DUF4214 domain-containing protein</fullName>
    </submittedName>
</protein>
<evidence type="ECO:0000256" key="2">
    <source>
        <dbReference type="ARBA" id="ARBA00022525"/>
    </source>
</evidence>
<keyword evidence="3" id="KW-0645">Protease</keyword>
<accession>A0ABS8ISM3</accession>
<dbReference type="InterPro" id="IPR025282">
    <property type="entry name" value="DUF4214"/>
</dbReference>
<evidence type="ECO:0000256" key="7">
    <source>
        <dbReference type="ARBA" id="ARBA00022833"/>
    </source>
</evidence>
<dbReference type="InterPro" id="IPR018511">
    <property type="entry name" value="Hemolysin-typ_Ca-bd_CS"/>
</dbReference>
<evidence type="ECO:0000259" key="8">
    <source>
        <dbReference type="SMART" id="SM00235"/>
    </source>
</evidence>
<reference evidence="9 10" key="1">
    <citation type="submission" date="2021-11" db="EMBL/GenBank/DDBJ databases">
        <authorList>
            <person name="Huq M.A."/>
        </authorList>
    </citation>
    <scope>NUCLEOTIDE SEQUENCE [LARGE SCALE GENOMIC DNA]</scope>
    <source>
        <strain evidence="9 10">MAHUQ-52</strain>
    </source>
</reference>
<dbReference type="Proteomes" id="UP001198701">
    <property type="component" value="Unassembled WGS sequence"/>
</dbReference>
<sequence length="491" mass="51879">MSLSSGINAIDALVYSSWNTSPHTGVTLTFSFPRTLPPNSPEADANDFAPMPAMQQQGVRAALAEWAAVANIVFVEVESGGNLVFATNDQGDQTNAYAYLPDALTRHTTAVFTNNRFPMDDMLAPGEGGFTVLLHEIGHTLGLKHPGEYHEAFDEMGGPYLPAAFDTRGYTQMSYNPSANHAVVGKEGLTPMLLDIQAIQYLYGANTGWRSGDDVYAFSPDGAPRTVWDGGGLNTFDFTACIDGAVVDLRPGQMSSTCAGFDNVAIAYGATIHKLVTGIGDDTIRASDAGSMIDAGAGRDAIQGGSGNDRIAGGDGLDTVVLAGHAAQYKLSASAQGWVVEGEGRDLLDSVERIRFADTLVALDIDGVAGQVYRLYQAAFDRAPDPTGLGYWIAAGDRGVSLAVVAQGFIDSPEFASSYGQLDNMAYVTRLYLNVLGRQPDEGGLAWHLDLLERGVASRNETLLAFSESGENQQALAGVIGNGFAYTPFGA</sequence>
<organism evidence="9 10">
    <name type="scientific">Massilia agrisoli</name>
    <dbReference type="NCBI Taxonomy" id="2892444"/>
    <lineage>
        <taxon>Bacteria</taxon>
        <taxon>Pseudomonadati</taxon>
        <taxon>Pseudomonadota</taxon>
        <taxon>Betaproteobacteria</taxon>
        <taxon>Burkholderiales</taxon>
        <taxon>Oxalobacteraceae</taxon>
        <taxon>Telluria group</taxon>
        <taxon>Massilia</taxon>
    </lineage>
</organism>
<dbReference type="SUPFAM" id="SSF55486">
    <property type="entry name" value="Metalloproteases ('zincins'), catalytic domain"/>
    <property type="match status" value="1"/>
</dbReference>
<evidence type="ECO:0000313" key="9">
    <source>
        <dbReference type="EMBL" id="MCC6070886.1"/>
    </source>
</evidence>
<dbReference type="InterPro" id="IPR011049">
    <property type="entry name" value="Serralysin-like_metalloprot_C"/>
</dbReference>
<dbReference type="InterPro" id="IPR038255">
    <property type="entry name" value="PBS_linker_sf"/>
</dbReference>
<dbReference type="InterPro" id="IPR024079">
    <property type="entry name" value="MetalloPept_cat_dom_sf"/>
</dbReference>
<dbReference type="InterPro" id="IPR006026">
    <property type="entry name" value="Peptidase_Metallo"/>
</dbReference>
<dbReference type="InterPro" id="IPR013858">
    <property type="entry name" value="Peptidase_M10B_C"/>
</dbReference>
<dbReference type="Pfam" id="PF08548">
    <property type="entry name" value="Peptidase_M10_C"/>
    <property type="match status" value="1"/>
</dbReference>
<dbReference type="CDD" id="cd04277">
    <property type="entry name" value="ZnMc_serralysin_like"/>
    <property type="match status" value="1"/>
</dbReference>